<dbReference type="Proteomes" id="UP000037274">
    <property type="component" value="Unassembled WGS sequence"/>
</dbReference>
<protein>
    <submittedName>
        <fullName evidence="2">Uncharacterized protein</fullName>
    </submittedName>
</protein>
<feature type="compositionally biased region" description="Low complexity" evidence="1">
    <location>
        <begin position="17"/>
        <end position="28"/>
    </location>
</feature>
<comment type="caution">
    <text evidence="2">The sequence shown here is derived from an EMBL/GenBank/DDBJ whole genome shotgun (WGS) entry which is preliminary data.</text>
</comment>
<feature type="compositionally biased region" description="Basic and acidic residues" evidence="1">
    <location>
        <begin position="54"/>
        <end position="78"/>
    </location>
</feature>
<feature type="compositionally biased region" description="Low complexity" evidence="1">
    <location>
        <begin position="41"/>
        <end position="53"/>
    </location>
</feature>
<proteinExistence type="predicted"/>
<sequence>MPGAPDHGGAARPHSSAATTRQAATRTTFLMTYWPSRVGTGAPLPRLPAQQQQRGEDAGHVGEEPHQGHAEQHSRDEA</sequence>
<evidence type="ECO:0000313" key="3">
    <source>
        <dbReference type="Proteomes" id="UP000037274"/>
    </source>
</evidence>
<accession>A0ABR5HQL5</accession>
<evidence type="ECO:0000313" key="2">
    <source>
        <dbReference type="EMBL" id="KMS66601.1"/>
    </source>
</evidence>
<dbReference type="EMBL" id="LFEH01000240">
    <property type="protein sequence ID" value="KMS66601.1"/>
    <property type="molecule type" value="Genomic_DNA"/>
</dbReference>
<reference evidence="2 3" key="1">
    <citation type="submission" date="2015-06" db="EMBL/GenBank/DDBJ databases">
        <title>Draft genome sequence of Streptomyces leeuwenhoekii C58, which produces the novel lasso peptide, chaxapeptin.</title>
        <authorList>
            <person name="Yi Y."/>
            <person name="Hai D."/>
            <person name="Jaspars M."/>
            <person name="Sheng H."/>
            <person name="Rateb M.E."/>
            <person name="Bull A."/>
            <person name="Goodfellow M."/>
            <person name="Asenjo J.A."/>
            <person name="Ebel R."/>
        </authorList>
    </citation>
    <scope>NUCLEOTIDE SEQUENCE [LARGE SCALE GENOMIC DNA]</scope>
    <source>
        <strain evidence="2 3">C58</strain>
    </source>
</reference>
<gene>
    <name evidence="2" type="ORF">ACH49_29355</name>
</gene>
<evidence type="ECO:0000256" key="1">
    <source>
        <dbReference type="SAM" id="MobiDB-lite"/>
    </source>
</evidence>
<keyword evidence="3" id="KW-1185">Reference proteome</keyword>
<organism evidence="2 3">
    <name type="scientific">Streptomyces leeuwenhoekii</name>
    <dbReference type="NCBI Taxonomy" id="1437453"/>
    <lineage>
        <taxon>Bacteria</taxon>
        <taxon>Bacillati</taxon>
        <taxon>Actinomycetota</taxon>
        <taxon>Actinomycetes</taxon>
        <taxon>Kitasatosporales</taxon>
        <taxon>Streptomycetaceae</taxon>
        <taxon>Streptomyces</taxon>
    </lineage>
</organism>
<feature type="region of interest" description="Disordered" evidence="1">
    <location>
        <begin position="1"/>
        <end position="78"/>
    </location>
</feature>
<name>A0ABR5HQL5_STRLW</name>